<dbReference type="PATRIC" id="fig|1346330.5.peg.375"/>
<dbReference type="InterPro" id="IPR023996">
    <property type="entry name" value="TonB-dep_OMP_SusC/RagA"/>
</dbReference>
<accession>U2I016</accession>
<evidence type="ECO:0000313" key="6">
    <source>
        <dbReference type="EMBL" id="ERJ61127.1"/>
    </source>
</evidence>
<evidence type="ECO:0000259" key="5">
    <source>
        <dbReference type="Pfam" id="PF07715"/>
    </source>
</evidence>
<dbReference type="NCBIfam" id="TIGR04056">
    <property type="entry name" value="OMP_RagA_SusC"/>
    <property type="match status" value="1"/>
</dbReference>
<dbReference type="InterPro" id="IPR000531">
    <property type="entry name" value="Beta-barrel_TonB"/>
</dbReference>
<gene>
    <name evidence="6" type="ORF">M472_20460</name>
</gene>
<comment type="subcellular location">
    <subcellularLocation>
        <location evidence="1">Cell outer membrane</location>
        <topology evidence="1">Multi-pass membrane protein</topology>
    </subcellularLocation>
</comment>
<evidence type="ECO:0000313" key="7">
    <source>
        <dbReference type="Proteomes" id="UP000016584"/>
    </source>
</evidence>
<dbReference type="InterPro" id="IPR012910">
    <property type="entry name" value="Plug_dom"/>
</dbReference>
<keyword evidence="1" id="KW-0813">Transport</keyword>
<dbReference type="InterPro" id="IPR039426">
    <property type="entry name" value="TonB-dep_rcpt-like"/>
</dbReference>
<evidence type="ECO:0000256" key="2">
    <source>
        <dbReference type="RuleBase" id="RU003357"/>
    </source>
</evidence>
<evidence type="ECO:0000256" key="1">
    <source>
        <dbReference type="PROSITE-ProRule" id="PRU01360"/>
    </source>
</evidence>
<keyword evidence="1" id="KW-1134">Transmembrane beta strand</keyword>
<dbReference type="AlphaFoldDB" id="U2I016"/>
<dbReference type="Gene3D" id="2.170.130.10">
    <property type="entry name" value="TonB-dependent receptor, plug domain"/>
    <property type="match status" value="1"/>
</dbReference>
<dbReference type="RefSeq" id="WP_021068568.1">
    <property type="nucleotide sequence ID" value="NZ_ATDL01000003.1"/>
</dbReference>
<comment type="caution">
    <text evidence="6">The sequence shown here is derived from an EMBL/GenBank/DDBJ whole genome shotgun (WGS) entry which is preliminary data.</text>
</comment>
<comment type="similarity">
    <text evidence="1 2">Belongs to the TonB-dependent receptor family.</text>
</comment>
<dbReference type="SUPFAM" id="SSF49464">
    <property type="entry name" value="Carboxypeptidase regulatory domain-like"/>
    <property type="match status" value="1"/>
</dbReference>
<dbReference type="SUPFAM" id="SSF56935">
    <property type="entry name" value="Porins"/>
    <property type="match status" value="1"/>
</dbReference>
<reference evidence="6 7" key="1">
    <citation type="journal article" date="2013" name="Genome Announc.">
        <title>The Draft Genome Sequence of Sphingomonas paucimobilis Strain HER1398 (Proteobacteria), Host to the Giant PAU Phage, Indicates That It Is a Member of the Genus Sphingobacterium (Bacteroidetes).</title>
        <authorList>
            <person name="White R.A.III."/>
            <person name="Suttle C.A."/>
        </authorList>
    </citation>
    <scope>NUCLEOTIDE SEQUENCE [LARGE SCALE GENOMIC DNA]</scope>
    <source>
        <strain evidence="6 7">HER1398</strain>
    </source>
</reference>
<dbReference type="InterPro" id="IPR037066">
    <property type="entry name" value="Plug_dom_sf"/>
</dbReference>
<dbReference type="Pfam" id="PF00593">
    <property type="entry name" value="TonB_dep_Rec_b-barrel"/>
    <property type="match status" value="1"/>
</dbReference>
<dbReference type="Gene3D" id="2.60.40.1120">
    <property type="entry name" value="Carboxypeptidase-like, regulatory domain"/>
    <property type="match status" value="1"/>
</dbReference>
<evidence type="ECO:0000256" key="3">
    <source>
        <dbReference type="SAM" id="SignalP"/>
    </source>
</evidence>
<organism evidence="6 7">
    <name type="scientific">Sphingobacterium paucimobilis HER1398</name>
    <dbReference type="NCBI Taxonomy" id="1346330"/>
    <lineage>
        <taxon>Bacteria</taxon>
        <taxon>Pseudomonadati</taxon>
        <taxon>Bacteroidota</taxon>
        <taxon>Sphingobacteriia</taxon>
        <taxon>Sphingobacteriales</taxon>
        <taxon>Sphingobacteriaceae</taxon>
        <taxon>Sphingobacterium</taxon>
    </lineage>
</organism>
<dbReference type="InterPro" id="IPR023997">
    <property type="entry name" value="TonB-dep_OMP_SusC/RagA_CS"/>
</dbReference>
<dbReference type="GO" id="GO:0009279">
    <property type="term" value="C:cell outer membrane"/>
    <property type="evidence" value="ECO:0007669"/>
    <property type="project" value="UniProtKB-SubCell"/>
</dbReference>
<keyword evidence="1 2" id="KW-0472">Membrane</keyword>
<keyword evidence="3" id="KW-0732">Signal</keyword>
<evidence type="ECO:0000259" key="4">
    <source>
        <dbReference type="Pfam" id="PF00593"/>
    </source>
</evidence>
<name>U2I016_9SPHI</name>
<dbReference type="PROSITE" id="PS52016">
    <property type="entry name" value="TONB_DEPENDENT_REC_3"/>
    <property type="match status" value="1"/>
</dbReference>
<dbReference type="NCBIfam" id="TIGR04057">
    <property type="entry name" value="SusC_RagA_signa"/>
    <property type="match status" value="1"/>
</dbReference>
<dbReference type="STRING" id="1346330.M472_20460"/>
<feature type="signal peptide" evidence="3">
    <location>
        <begin position="1"/>
        <end position="27"/>
    </location>
</feature>
<keyword evidence="2" id="KW-0798">TonB box</keyword>
<feature type="chain" id="PRO_5004627640" evidence="3">
    <location>
        <begin position="28"/>
        <end position="1078"/>
    </location>
</feature>
<dbReference type="EMBL" id="ATDL01000003">
    <property type="protein sequence ID" value="ERJ61127.1"/>
    <property type="molecule type" value="Genomic_DNA"/>
</dbReference>
<keyword evidence="1" id="KW-0998">Cell outer membrane</keyword>
<protein>
    <submittedName>
        <fullName evidence="6">Uncharacterized protein</fullName>
    </submittedName>
</protein>
<feature type="domain" description="TonB-dependent receptor-like beta-barrel" evidence="4">
    <location>
        <begin position="452"/>
        <end position="1027"/>
    </location>
</feature>
<dbReference type="Proteomes" id="UP000016584">
    <property type="component" value="Unassembled WGS sequence"/>
</dbReference>
<keyword evidence="7" id="KW-1185">Reference proteome</keyword>
<keyword evidence="1" id="KW-0812">Transmembrane</keyword>
<dbReference type="Pfam" id="PF13715">
    <property type="entry name" value="CarbopepD_reg_2"/>
    <property type="match status" value="1"/>
</dbReference>
<sequence length="1078" mass="120581">MNKELKLLFISFISLLFLAGMRSPSFAQTQKQLHGVVLDADRSPLIGATVRLQGGDTQVQTGQKGLFVLPVTADEGVLTVSLVGYMGQQVNFTDLSQVTVILSKSSTDLEEVVVVGYGTQKKGNLTGAVAHIGEETFKNRPITNISQGLQGAVANLNITPADGRPSQSPGFNIRGTTSIGQGGSALILIDGVEGNPALINPHDIESITVLKDAASAAIYGARGAFGVVLITTKSPKNDQIQINYTGNYAIKNPTYIPEFVSDGYLWASMFNEAFGSWNNYASYPQNVNKTMKFSQEYLQELKRRSEDPSLPRVEVDPNTGEYIYYDSHNWMDDLYKKHTHALDQNLSLSGKSKKTSYIFSANYLNQPGLFKYNSDDFKRYNIRAKGAIELTDWLQVYNNMDFAKNVFHIPMNIGEGGGIWRNMAAEGHPMVPMFNPDGTLTQSAAYTVGDYVYGKNGMDYDRNVLRTTSGFHAKFLDNALNVKGDFTYQNTNSNENRIRVPVPYSRVQGGVEYLGNQYNDIREIQRNTQYMASNLYADYEKMFADKHYFKALVGYNYELSTYKRIGMERNGLIYEDAEDINLALGESMATTGGYEQWNILGGFFRLNYAYDDRYLLEVNGRYDGSSKFPKHERYALFPSVSAGWRLTNEPFWTWNKDKVSDIKFRASYGSLGNGNIASYIFQEQLALGQMTRILEGRQQASTSAPAVLPDGLTWETSTTANYGVDLGFFRNRLTVNADYYVRKTTNMFTAGKELPAIFGASSPKGNYADLETRGFEATVSYSDKFNIADKPFNFSIKGVLSDNKAKILKFNNERKLLNDYYEGQRLGDIWGYVTDGFYTSQHQIKTSADQSLFSTTAAGVWRVGDIKFKDINNDGVINNGENTATNSGDRVIIGNSMPRYRFGLNLAFDYSNFFMSAFIQGVGKQDWYPSRGANTFWGQYNAPYGHPLVSQLGNIWTEDNPDAYFPRYTGYLAWTAGGTLRETQTRYLQNIAYARLKNLQVGYNVPTGFLNKYAVKSLAVYFSGENLFTYSPMFKVTKGNIDPENTGDSDKLLGDSNQGDGFNYPMIKSYSFGITLTF</sequence>
<dbReference type="OrthoDB" id="604358at2"/>
<feature type="domain" description="TonB-dependent receptor plug" evidence="5">
    <location>
        <begin position="124"/>
        <end position="227"/>
    </location>
</feature>
<dbReference type="InterPro" id="IPR008969">
    <property type="entry name" value="CarboxyPept-like_regulatory"/>
</dbReference>
<proteinExistence type="inferred from homology"/>
<dbReference type="Pfam" id="PF07715">
    <property type="entry name" value="Plug"/>
    <property type="match status" value="1"/>
</dbReference>
<dbReference type="eggNOG" id="COG1629">
    <property type="taxonomic scope" value="Bacteria"/>
</dbReference>